<evidence type="ECO:0000313" key="6">
    <source>
        <dbReference type="Proteomes" id="UP001225378"/>
    </source>
</evidence>
<sequence>MSYSICSRFQILLLVLVAGACDTEEQTGASVLNWYVFDERSGAFQDAAQNCGEQSGGRYRIRLTPLPSDADQQREQLVRRLAAEDRDIDIIGMDVIWTAEFAQAGWILPWPENQSASATAGMLPAAVASASYRQRLWALPYTSNAQLLWYRKDLIEAPPTSWNQLIEMAEALNIAGAFQVQGQRYEGLTVFFISLLASAGGAVLTPDATEVSLQTEPTRKVLKLLQRLATSPAADPGLAVSREDQGRLAFETGKPAFMVNYSYVWPSALQNAPQVAEHMAWARWPSVTPGRPSRVTIGGINLAVGAYSRHPASAFEAITCLTSASNQMIAAQKGGLPPTRQTLYQHPDVRKRFPMADTLLATLQDAVQRPQTPVYNDLSLAISHTLHPLSHIDPETDTLKLRAAVRRALNSEGLF</sequence>
<proteinExistence type="inferred from homology"/>
<feature type="signal peptide" evidence="4">
    <location>
        <begin position="1"/>
        <end position="20"/>
    </location>
</feature>
<dbReference type="GO" id="GO:1901982">
    <property type="term" value="F:maltose binding"/>
    <property type="evidence" value="ECO:0007669"/>
    <property type="project" value="TreeGrafter"/>
</dbReference>
<dbReference type="PANTHER" id="PTHR30061:SF50">
    <property type="entry name" value="MALTOSE_MALTODEXTRIN-BINDING PERIPLASMIC PROTEIN"/>
    <property type="match status" value="1"/>
</dbReference>
<keyword evidence="6" id="KW-1185">Reference proteome</keyword>
<evidence type="ECO:0000313" key="5">
    <source>
        <dbReference type="EMBL" id="XBS20277.1"/>
    </source>
</evidence>
<feature type="chain" id="PRO_5043313646" evidence="4">
    <location>
        <begin position="21"/>
        <end position="415"/>
    </location>
</feature>
<accession>A0AAU7NTG8</accession>
<dbReference type="InterPro" id="IPR006059">
    <property type="entry name" value="SBP"/>
</dbReference>
<dbReference type="Gene3D" id="3.40.190.10">
    <property type="entry name" value="Periplasmic binding protein-like II"/>
    <property type="match status" value="2"/>
</dbReference>
<organism evidence="5 6">
    <name type="scientific">Methylomarinum roseum</name>
    <dbReference type="NCBI Taxonomy" id="3067653"/>
    <lineage>
        <taxon>Bacteria</taxon>
        <taxon>Pseudomonadati</taxon>
        <taxon>Pseudomonadota</taxon>
        <taxon>Gammaproteobacteria</taxon>
        <taxon>Methylococcales</taxon>
        <taxon>Methylococcaceae</taxon>
        <taxon>Methylomarinum</taxon>
    </lineage>
</organism>
<comment type="similarity">
    <text evidence="1">Belongs to the bacterial solute-binding protein 1 family.</text>
</comment>
<dbReference type="AlphaFoldDB" id="A0AAU7NTG8"/>
<dbReference type="GO" id="GO:0015768">
    <property type="term" value="P:maltose transport"/>
    <property type="evidence" value="ECO:0007669"/>
    <property type="project" value="TreeGrafter"/>
</dbReference>
<protein>
    <submittedName>
        <fullName evidence="5">ABC transporter substrate-binding protein</fullName>
    </submittedName>
</protein>
<dbReference type="SUPFAM" id="SSF53850">
    <property type="entry name" value="Periplasmic binding protein-like II"/>
    <property type="match status" value="1"/>
</dbReference>
<dbReference type="KEGG" id="mech:Q9L42_018295"/>
<dbReference type="RefSeq" id="WP_305906962.1">
    <property type="nucleotide sequence ID" value="NZ_CP157743.1"/>
</dbReference>
<dbReference type="Proteomes" id="UP001225378">
    <property type="component" value="Chromosome"/>
</dbReference>
<dbReference type="EMBL" id="CP157743">
    <property type="protein sequence ID" value="XBS20277.1"/>
    <property type="molecule type" value="Genomic_DNA"/>
</dbReference>
<evidence type="ECO:0000256" key="4">
    <source>
        <dbReference type="SAM" id="SignalP"/>
    </source>
</evidence>
<gene>
    <name evidence="5" type="ORF">Q9L42_018295</name>
</gene>
<name>A0AAU7NTG8_9GAMM</name>
<keyword evidence="3 4" id="KW-0732">Signal</keyword>
<dbReference type="PANTHER" id="PTHR30061">
    <property type="entry name" value="MALTOSE-BINDING PERIPLASMIC PROTEIN"/>
    <property type="match status" value="1"/>
</dbReference>
<evidence type="ECO:0000256" key="1">
    <source>
        <dbReference type="ARBA" id="ARBA00008520"/>
    </source>
</evidence>
<dbReference type="CDD" id="cd14750">
    <property type="entry name" value="PBP2_TMBP"/>
    <property type="match status" value="1"/>
</dbReference>
<reference evidence="5 6" key="1">
    <citation type="journal article" date="2024" name="Microbiology">
        <title>Methylomarinum rosea sp. nov., a novel halophilic methanotrophic bacterium from the hypersaline Lake Elton.</title>
        <authorList>
            <person name="Suleimanov R.Z."/>
            <person name="Oshkin I.Y."/>
            <person name="Danilova O.V."/>
            <person name="Suzina N.E."/>
            <person name="Dedysh S.N."/>
        </authorList>
    </citation>
    <scope>NUCLEOTIDE SEQUENCE [LARGE SCALE GENOMIC DNA]</scope>
    <source>
        <strain evidence="5 6">Ch1-1</strain>
    </source>
</reference>
<evidence type="ECO:0000256" key="2">
    <source>
        <dbReference type="ARBA" id="ARBA00022448"/>
    </source>
</evidence>
<dbReference type="GO" id="GO:0042956">
    <property type="term" value="P:maltodextrin transmembrane transport"/>
    <property type="evidence" value="ECO:0007669"/>
    <property type="project" value="TreeGrafter"/>
</dbReference>
<keyword evidence="2" id="KW-0813">Transport</keyword>
<dbReference type="Pfam" id="PF01547">
    <property type="entry name" value="SBP_bac_1"/>
    <property type="match status" value="1"/>
</dbReference>
<evidence type="ECO:0000256" key="3">
    <source>
        <dbReference type="ARBA" id="ARBA00022729"/>
    </source>
</evidence>
<dbReference type="GO" id="GO:0055052">
    <property type="term" value="C:ATP-binding cassette (ABC) transporter complex, substrate-binding subunit-containing"/>
    <property type="evidence" value="ECO:0007669"/>
    <property type="project" value="TreeGrafter"/>
</dbReference>